<keyword evidence="2" id="KW-1185">Reference proteome</keyword>
<gene>
    <name evidence="1" type="ORF">SAMN02982919_00782</name>
</gene>
<protein>
    <submittedName>
        <fullName evidence="1">Uncharacterized protein</fullName>
    </submittedName>
</protein>
<dbReference type="EMBL" id="FOGD01000001">
    <property type="protein sequence ID" value="SEQ47949.1"/>
    <property type="molecule type" value="Genomic_DNA"/>
</dbReference>
<proteinExistence type="predicted"/>
<reference evidence="1 2" key="1">
    <citation type="submission" date="2016-10" db="EMBL/GenBank/DDBJ databases">
        <authorList>
            <person name="de Groot N.N."/>
        </authorList>
    </citation>
    <scope>NUCLEOTIDE SEQUENCE [LARGE SCALE GENOMIC DNA]</scope>
    <source>
        <strain evidence="1 2">ATCC 35958</strain>
    </source>
</reference>
<organism evidence="1 2">
    <name type="scientific">Giesbergeria anulus</name>
    <dbReference type="NCBI Taxonomy" id="180197"/>
    <lineage>
        <taxon>Bacteria</taxon>
        <taxon>Pseudomonadati</taxon>
        <taxon>Pseudomonadota</taxon>
        <taxon>Betaproteobacteria</taxon>
        <taxon>Burkholderiales</taxon>
        <taxon>Comamonadaceae</taxon>
        <taxon>Giesbergeria</taxon>
    </lineage>
</organism>
<evidence type="ECO:0000313" key="1">
    <source>
        <dbReference type="EMBL" id="SEQ47949.1"/>
    </source>
</evidence>
<name>A0A1H9GD15_9BURK</name>
<evidence type="ECO:0000313" key="2">
    <source>
        <dbReference type="Proteomes" id="UP000199766"/>
    </source>
</evidence>
<dbReference type="AlphaFoldDB" id="A0A1H9GD15"/>
<accession>A0A1H9GD15</accession>
<dbReference type="Proteomes" id="UP000199766">
    <property type="component" value="Unassembled WGS sequence"/>
</dbReference>
<sequence length="70" mass="8145">MADNRVLESELNSELRLNATMLGAATIMRTAAMDSVTINSISVNPAWDFLQYFMANKVEDWWFFESRYNF</sequence>